<accession>A0A2S7VJN9</accession>
<feature type="active site" description="Proton acceptor" evidence="4">
    <location>
        <position position="183"/>
    </location>
</feature>
<protein>
    <submittedName>
        <fullName evidence="6">Patatin family protein</fullName>
    </submittedName>
</protein>
<evidence type="ECO:0000256" key="4">
    <source>
        <dbReference type="PROSITE-ProRule" id="PRU01161"/>
    </source>
</evidence>
<dbReference type="PROSITE" id="PS51635">
    <property type="entry name" value="PNPLA"/>
    <property type="match status" value="1"/>
</dbReference>
<dbReference type="InterPro" id="IPR002641">
    <property type="entry name" value="PNPLA_dom"/>
</dbReference>
<evidence type="ECO:0000256" key="1">
    <source>
        <dbReference type="ARBA" id="ARBA00022801"/>
    </source>
</evidence>
<dbReference type="GO" id="GO:0016042">
    <property type="term" value="P:lipid catabolic process"/>
    <property type="evidence" value="ECO:0007669"/>
    <property type="project" value="UniProtKB-UniRule"/>
</dbReference>
<dbReference type="OrthoDB" id="9802424at2"/>
<evidence type="ECO:0000256" key="2">
    <source>
        <dbReference type="ARBA" id="ARBA00022963"/>
    </source>
</evidence>
<dbReference type="Pfam" id="PF01734">
    <property type="entry name" value="Patatin"/>
    <property type="match status" value="1"/>
</dbReference>
<dbReference type="GO" id="GO:0016787">
    <property type="term" value="F:hydrolase activity"/>
    <property type="evidence" value="ECO:0007669"/>
    <property type="project" value="UniProtKB-UniRule"/>
</dbReference>
<dbReference type="RefSeq" id="WP_105062185.1">
    <property type="nucleotide sequence ID" value="NZ_MSCJ01000003.1"/>
</dbReference>
<sequence length="313" mass="35220">MTGKHISYCRNNFEALCATKTNISDIALVTEGGGQRGIFTAGVLDAFLDHEFNPFSLLIGTSAGSLNLASYICEQKKHAYRVITEITTKKKFFSYTKLFSNRGSMDLDWLLEQTQTTLKLDWETGRRNMQNKTVLASASGIDHHQAGFFDLNSDSWDQRLKASCAIPVLNRQPIYSDNHYWVDGGLNAPIPAKEAYNRGFKNIVVIRTNPIGLSTNHEWLHKVKAGLSKTKAATLIDMLLLHEKSYSESEHFIANPPDDVNIYEIFPHKPLKSKLIGSDTTSLNHDYEHGKHLGIYFLKTMMSYCKCACCKMA</sequence>
<feature type="short sequence motif" description="GXSXG" evidence="4">
    <location>
        <begin position="60"/>
        <end position="64"/>
    </location>
</feature>
<comment type="caution">
    <text evidence="6">The sequence shown here is derived from an EMBL/GenBank/DDBJ whole genome shotgun (WGS) entry which is preliminary data.</text>
</comment>
<dbReference type="InterPro" id="IPR037483">
    <property type="entry name" value="YjjU-like"/>
</dbReference>
<evidence type="ECO:0000313" key="7">
    <source>
        <dbReference type="Proteomes" id="UP000238730"/>
    </source>
</evidence>
<keyword evidence="3 4" id="KW-0443">Lipid metabolism</keyword>
<dbReference type="EMBL" id="MSCJ01000003">
    <property type="protein sequence ID" value="PQJ62374.1"/>
    <property type="molecule type" value="Genomic_DNA"/>
</dbReference>
<feature type="short sequence motif" description="GXGXXG" evidence="4">
    <location>
        <begin position="32"/>
        <end position="37"/>
    </location>
</feature>
<dbReference type="Gene3D" id="3.40.1090.10">
    <property type="entry name" value="Cytosolic phospholipase A2 catalytic domain"/>
    <property type="match status" value="1"/>
</dbReference>
<dbReference type="InterPro" id="IPR050301">
    <property type="entry name" value="NTE"/>
</dbReference>
<dbReference type="AlphaFoldDB" id="A0A2S7VJN9"/>
<proteinExistence type="predicted"/>
<dbReference type="Pfam" id="PF19890">
    <property type="entry name" value="DUF6363"/>
    <property type="match status" value="1"/>
</dbReference>
<gene>
    <name evidence="6" type="ORF">BTO08_19260</name>
</gene>
<feature type="active site" description="Nucleophile" evidence="4">
    <location>
        <position position="62"/>
    </location>
</feature>
<evidence type="ECO:0000256" key="3">
    <source>
        <dbReference type="ARBA" id="ARBA00023098"/>
    </source>
</evidence>
<dbReference type="Proteomes" id="UP000238730">
    <property type="component" value="Unassembled WGS sequence"/>
</dbReference>
<reference evidence="6 7" key="1">
    <citation type="submission" date="2016-12" db="EMBL/GenBank/DDBJ databases">
        <title>Diversity of luminous bacteria.</title>
        <authorList>
            <person name="Yoshizawa S."/>
            <person name="Kogure K."/>
        </authorList>
    </citation>
    <scope>NUCLEOTIDE SEQUENCE [LARGE SCALE GENOMIC DNA]</scope>
    <source>
        <strain evidence="6 7">LC1-200</strain>
    </source>
</reference>
<keyword evidence="2 4" id="KW-0442">Lipid degradation</keyword>
<evidence type="ECO:0000259" key="5">
    <source>
        <dbReference type="PROSITE" id="PS51635"/>
    </source>
</evidence>
<feature type="domain" description="PNPLA" evidence="5">
    <location>
        <begin position="28"/>
        <end position="196"/>
    </location>
</feature>
<evidence type="ECO:0000313" key="6">
    <source>
        <dbReference type="EMBL" id="PQJ62374.1"/>
    </source>
</evidence>
<dbReference type="PANTHER" id="PTHR14226">
    <property type="entry name" value="NEUROPATHY TARGET ESTERASE/SWISS CHEESE D.MELANOGASTER"/>
    <property type="match status" value="1"/>
</dbReference>
<dbReference type="CDD" id="cd07208">
    <property type="entry name" value="Pat_hypo_Ecoli_yjju_like"/>
    <property type="match status" value="1"/>
</dbReference>
<organism evidence="6 7">
    <name type="scientific">Photobacterium angustum</name>
    <dbReference type="NCBI Taxonomy" id="661"/>
    <lineage>
        <taxon>Bacteria</taxon>
        <taxon>Pseudomonadati</taxon>
        <taxon>Pseudomonadota</taxon>
        <taxon>Gammaproteobacteria</taxon>
        <taxon>Vibrionales</taxon>
        <taxon>Vibrionaceae</taxon>
        <taxon>Photobacterium</taxon>
    </lineage>
</organism>
<feature type="short sequence motif" description="DGA/G" evidence="4">
    <location>
        <begin position="183"/>
        <end position="185"/>
    </location>
</feature>
<keyword evidence="1 4" id="KW-0378">Hydrolase</keyword>
<dbReference type="SUPFAM" id="SSF52151">
    <property type="entry name" value="FabD/lysophospholipase-like"/>
    <property type="match status" value="1"/>
</dbReference>
<dbReference type="PANTHER" id="PTHR14226:SF25">
    <property type="entry name" value="PHOSPHOESTERASE"/>
    <property type="match status" value="1"/>
</dbReference>
<dbReference type="InterPro" id="IPR016035">
    <property type="entry name" value="Acyl_Trfase/lysoPLipase"/>
</dbReference>
<name>A0A2S7VJN9_PHOAN</name>
<dbReference type="InterPro" id="IPR045943">
    <property type="entry name" value="DUF6363"/>
</dbReference>